<name>A0A1G4S3C7_9CAUL</name>
<proteinExistence type="predicted"/>
<keyword evidence="4" id="KW-1185">Reference proteome</keyword>
<accession>A0A1G4S3C7</accession>
<gene>
    <name evidence="3" type="ORF">SAMN02927928_2378</name>
</gene>
<evidence type="ECO:0000313" key="3">
    <source>
        <dbReference type="EMBL" id="SCW63467.1"/>
    </source>
</evidence>
<feature type="signal peptide" evidence="2">
    <location>
        <begin position="1"/>
        <end position="24"/>
    </location>
</feature>
<reference evidence="4" key="1">
    <citation type="submission" date="2016-10" db="EMBL/GenBank/DDBJ databases">
        <authorList>
            <person name="Varghese N."/>
            <person name="Submissions S."/>
        </authorList>
    </citation>
    <scope>NUCLEOTIDE SEQUENCE [LARGE SCALE GENOMIC DNA]</scope>
    <source>
        <strain evidence="4">CGMCC 1.3431</strain>
    </source>
</reference>
<feature type="chain" id="PRO_5011442977" evidence="2">
    <location>
        <begin position="25"/>
        <end position="160"/>
    </location>
</feature>
<evidence type="ECO:0000256" key="1">
    <source>
        <dbReference type="SAM" id="MobiDB-lite"/>
    </source>
</evidence>
<feature type="compositionally biased region" description="Low complexity" evidence="1">
    <location>
        <begin position="79"/>
        <end position="92"/>
    </location>
</feature>
<organism evidence="3 4">
    <name type="scientific">Asticcacaulis taihuensis</name>
    <dbReference type="NCBI Taxonomy" id="260084"/>
    <lineage>
        <taxon>Bacteria</taxon>
        <taxon>Pseudomonadati</taxon>
        <taxon>Pseudomonadota</taxon>
        <taxon>Alphaproteobacteria</taxon>
        <taxon>Caulobacterales</taxon>
        <taxon>Caulobacteraceae</taxon>
        <taxon>Asticcacaulis</taxon>
    </lineage>
</organism>
<protein>
    <submittedName>
        <fullName evidence="3">Splicing factor, proline-and glutamine-rich</fullName>
    </submittedName>
</protein>
<dbReference type="Proteomes" id="UP000199150">
    <property type="component" value="Unassembled WGS sequence"/>
</dbReference>
<dbReference type="AlphaFoldDB" id="A0A1G4S3C7"/>
<dbReference type="EMBL" id="FMTS01000003">
    <property type="protein sequence ID" value="SCW63467.1"/>
    <property type="molecule type" value="Genomic_DNA"/>
</dbReference>
<dbReference type="OrthoDB" id="9994429at2"/>
<dbReference type="STRING" id="260084.SAMN02927928_2378"/>
<evidence type="ECO:0000313" key="4">
    <source>
        <dbReference type="Proteomes" id="UP000199150"/>
    </source>
</evidence>
<dbReference type="RefSeq" id="WP_090648081.1">
    <property type="nucleotide sequence ID" value="NZ_CBCRYE010000001.1"/>
</dbReference>
<keyword evidence="2" id="KW-0732">Signal</keyword>
<sequence length="160" mass="15784">MKYARSYIPAAVLIGGLLALSAAAQDAAVVPTPTGPTQEKLAPPAPGTPEHAAQIQREHERAVAAGDHANDPLNPASSNALNQQEAAKAAALGNGPVPANGVTGLPPVPDSALPTPDPATPGVPSSTMPATGDPAMMPTPADTSPPPAGDPLKPDPATVK</sequence>
<evidence type="ECO:0000256" key="2">
    <source>
        <dbReference type="SAM" id="SignalP"/>
    </source>
</evidence>
<feature type="region of interest" description="Disordered" evidence="1">
    <location>
        <begin position="30"/>
        <end position="160"/>
    </location>
</feature>